<evidence type="ECO:0000313" key="1">
    <source>
        <dbReference type="EMBL" id="MBX72120.1"/>
    </source>
</evidence>
<accession>A0A2P2QYP9</accession>
<sequence length="29" mass="3599">MIDEMTWHCSSPFKLRDVKLIKKKNREHK</sequence>
<protein>
    <submittedName>
        <fullName evidence="1">Uncharacterized protein</fullName>
    </submittedName>
</protein>
<proteinExistence type="predicted"/>
<dbReference type="AlphaFoldDB" id="A0A2P2QYP9"/>
<organism evidence="1">
    <name type="scientific">Rhizophora mucronata</name>
    <name type="common">Asiatic mangrove</name>
    <dbReference type="NCBI Taxonomy" id="61149"/>
    <lineage>
        <taxon>Eukaryota</taxon>
        <taxon>Viridiplantae</taxon>
        <taxon>Streptophyta</taxon>
        <taxon>Embryophyta</taxon>
        <taxon>Tracheophyta</taxon>
        <taxon>Spermatophyta</taxon>
        <taxon>Magnoliopsida</taxon>
        <taxon>eudicotyledons</taxon>
        <taxon>Gunneridae</taxon>
        <taxon>Pentapetalae</taxon>
        <taxon>rosids</taxon>
        <taxon>fabids</taxon>
        <taxon>Malpighiales</taxon>
        <taxon>Rhizophoraceae</taxon>
        <taxon>Rhizophora</taxon>
    </lineage>
</organism>
<dbReference type="EMBL" id="GGEC01091636">
    <property type="protein sequence ID" value="MBX72120.1"/>
    <property type="molecule type" value="Transcribed_RNA"/>
</dbReference>
<reference evidence="1" key="1">
    <citation type="submission" date="2018-02" db="EMBL/GenBank/DDBJ databases">
        <title>Rhizophora mucronata_Transcriptome.</title>
        <authorList>
            <person name="Meera S.P."/>
            <person name="Sreeshan A."/>
            <person name="Augustine A."/>
        </authorList>
    </citation>
    <scope>NUCLEOTIDE SEQUENCE</scope>
    <source>
        <tissue evidence="1">Leaf</tissue>
    </source>
</reference>
<name>A0A2P2QYP9_RHIMU</name>